<reference evidence="2 3" key="1">
    <citation type="submission" date="2019-04" db="EMBL/GenBank/DDBJ databases">
        <title>Flavobacterium sp. nov. isolated from construction timber.</title>
        <authorList>
            <person name="Lin S.-Y."/>
            <person name="Chang C.-T."/>
            <person name="Young C.-C."/>
        </authorList>
    </citation>
    <scope>NUCLEOTIDE SEQUENCE [LARGE SCALE GENOMIC DNA]</scope>
    <source>
        <strain evidence="2 3">CC-CTC003</strain>
    </source>
</reference>
<evidence type="ECO:0000313" key="3">
    <source>
        <dbReference type="Proteomes" id="UP000307507"/>
    </source>
</evidence>
<dbReference type="InterPro" id="IPR025665">
    <property type="entry name" value="Beta-barrel_OMP_2"/>
</dbReference>
<dbReference type="Gene3D" id="2.40.160.20">
    <property type="match status" value="1"/>
</dbReference>
<name>A0A4S3ZZT9_9FLAO</name>
<dbReference type="RefSeq" id="WP_136402518.1">
    <property type="nucleotide sequence ID" value="NZ_SSNZ01000002.1"/>
</dbReference>
<dbReference type="EMBL" id="SSNZ01000002">
    <property type="protein sequence ID" value="THF51533.1"/>
    <property type="molecule type" value="Genomic_DNA"/>
</dbReference>
<evidence type="ECO:0000313" key="2">
    <source>
        <dbReference type="EMBL" id="THF51533.1"/>
    </source>
</evidence>
<dbReference type="Proteomes" id="UP000307507">
    <property type="component" value="Unassembled WGS sequence"/>
</dbReference>
<dbReference type="OrthoDB" id="947434at2"/>
<feature type="domain" description="Outer membrane protein beta-barrel" evidence="1">
    <location>
        <begin position="20"/>
        <end position="183"/>
    </location>
</feature>
<sequence>MKKVIMAVAAVFGFVIQSGAQQKGDVELGANLGFNYATVQKGSEDTKEHYGMNAGVSIDYYFSDQWSIKTKLTYDQKGWNRGSIYLIDTPYITYGTNYDLDYLTVPVTASWHFGKKRNWYLDLGPYVGFLLSAKDSRFKRDVKEYFNQTDWGLALGVGLKIPVTDKLKLFVECDSQSGFSDLAQKKEDKSYRNSRVALNVGMNFTIK</sequence>
<gene>
    <name evidence="2" type="ORF">E6C50_07155</name>
</gene>
<dbReference type="InterPro" id="IPR011250">
    <property type="entry name" value="OMP/PagP_B-barrel"/>
</dbReference>
<keyword evidence="3" id="KW-1185">Reference proteome</keyword>
<dbReference type="SUPFAM" id="SSF56925">
    <property type="entry name" value="OMPA-like"/>
    <property type="match status" value="1"/>
</dbReference>
<evidence type="ECO:0000259" key="1">
    <source>
        <dbReference type="Pfam" id="PF13568"/>
    </source>
</evidence>
<comment type="caution">
    <text evidence="2">The sequence shown here is derived from an EMBL/GenBank/DDBJ whole genome shotgun (WGS) entry which is preliminary data.</text>
</comment>
<dbReference type="AlphaFoldDB" id="A0A4S3ZZT9"/>
<organism evidence="2 3">
    <name type="scientific">Flavobacterium supellecticarium</name>
    <dbReference type="NCBI Taxonomy" id="2565924"/>
    <lineage>
        <taxon>Bacteria</taxon>
        <taxon>Pseudomonadati</taxon>
        <taxon>Bacteroidota</taxon>
        <taxon>Flavobacteriia</taxon>
        <taxon>Flavobacteriales</taxon>
        <taxon>Flavobacteriaceae</taxon>
        <taxon>Flavobacterium</taxon>
    </lineage>
</organism>
<proteinExistence type="predicted"/>
<accession>A0A4S3ZZT9</accession>
<dbReference type="Pfam" id="PF13568">
    <property type="entry name" value="OMP_b-brl_2"/>
    <property type="match status" value="1"/>
</dbReference>
<protein>
    <submittedName>
        <fullName evidence="2">PorT family protein</fullName>
    </submittedName>
</protein>